<sequence length="431" mass="43878">MSAALAAQVNGITPHLRGLSGALSSFRGQVRAATRATAGVRGGLGRGSAALDRVRPSAASAAAQVQQAKARAESADRSLTKAGRTAAATGTRVRRGGGQARGAAAPLRSLASGAGSFGGVAGLLGRATGPLSRVMTVLGIGLGAAAAAMMAANVAMRANPFGFLAGIIVPVVAAIVEYAMHTETGQKIMKQVFGHVLKTFQGIAKFLGPVVTFYGTVVGSYFKAVGVVVTTVATVVGAAVSGDLGKAGGAVSRATRALSDLVRRPWNAFRSALRPVLDWITGKVPAMFTRVRDAISRTLGGMGDFVSTGLQALAGVITGPIKGLIAFANQVIDGLNSLSGEFLGKKLGVDLDRIPQLADGGVVDPGRDGASAVRPLSSLDRLRPAEAGHRAGPADAPRPPHRARLHAYREPEGRSALAIAEDLLFLHRTAA</sequence>
<accession>A0A1D8G4R6</accession>
<name>A0A1D8G4R6_9ACTN</name>
<protein>
    <recommendedName>
        <fullName evidence="5">Tape-measure protein</fullName>
    </recommendedName>
</protein>
<feature type="region of interest" description="Disordered" evidence="1">
    <location>
        <begin position="382"/>
        <end position="401"/>
    </location>
</feature>
<keyword evidence="2" id="KW-0812">Transmembrane</keyword>
<evidence type="ECO:0000256" key="2">
    <source>
        <dbReference type="SAM" id="Phobius"/>
    </source>
</evidence>
<keyword evidence="2" id="KW-1133">Transmembrane helix</keyword>
<gene>
    <name evidence="3" type="ORF">A4G23_03331</name>
</gene>
<evidence type="ECO:0000256" key="1">
    <source>
        <dbReference type="SAM" id="MobiDB-lite"/>
    </source>
</evidence>
<proteinExistence type="predicted"/>
<dbReference type="STRING" id="285473.A4G23_03331"/>
<feature type="transmembrane region" description="Helical" evidence="2">
    <location>
        <begin position="161"/>
        <end position="180"/>
    </location>
</feature>
<feature type="compositionally biased region" description="Basic and acidic residues" evidence="1">
    <location>
        <begin position="70"/>
        <end position="79"/>
    </location>
</feature>
<dbReference type="PATRIC" id="fig|285473.5.peg.3484"/>
<dbReference type="KEGG" id="srn:A4G23_03331"/>
<dbReference type="RefSeq" id="WP_069977615.1">
    <property type="nucleotide sequence ID" value="NZ_CP017316.1"/>
</dbReference>
<dbReference type="Proteomes" id="UP000095349">
    <property type="component" value="Chromosome"/>
</dbReference>
<keyword evidence="2" id="KW-0472">Membrane</keyword>
<feature type="transmembrane region" description="Helical" evidence="2">
    <location>
        <begin position="134"/>
        <end position="155"/>
    </location>
</feature>
<evidence type="ECO:0008006" key="5">
    <source>
        <dbReference type="Google" id="ProtNLM"/>
    </source>
</evidence>
<dbReference type="EMBL" id="CP017316">
    <property type="protein sequence ID" value="AOT60456.1"/>
    <property type="molecule type" value="Genomic_DNA"/>
</dbReference>
<feature type="compositionally biased region" description="Low complexity" evidence="1">
    <location>
        <begin position="82"/>
        <end position="91"/>
    </location>
</feature>
<keyword evidence="4" id="KW-1185">Reference proteome</keyword>
<evidence type="ECO:0000313" key="3">
    <source>
        <dbReference type="EMBL" id="AOT60456.1"/>
    </source>
</evidence>
<evidence type="ECO:0000313" key="4">
    <source>
        <dbReference type="Proteomes" id="UP000095349"/>
    </source>
</evidence>
<dbReference type="OrthoDB" id="4041223at2"/>
<dbReference type="AlphaFoldDB" id="A0A1D8G4R6"/>
<organism evidence="3 4">
    <name type="scientific">Streptomyces rubrolavendulae</name>
    <dbReference type="NCBI Taxonomy" id="285473"/>
    <lineage>
        <taxon>Bacteria</taxon>
        <taxon>Bacillati</taxon>
        <taxon>Actinomycetota</taxon>
        <taxon>Actinomycetes</taxon>
        <taxon>Kitasatosporales</taxon>
        <taxon>Streptomycetaceae</taxon>
        <taxon>Streptomyces</taxon>
    </lineage>
</organism>
<feature type="region of interest" description="Disordered" evidence="1">
    <location>
        <begin position="70"/>
        <end position="100"/>
    </location>
</feature>
<reference evidence="3 4" key="1">
    <citation type="submission" date="2016-09" db="EMBL/GenBank/DDBJ databases">
        <title>Streptomyces rubrolavendulae MJM4426 Genome sequencing and assembly.</title>
        <authorList>
            <person name="Kim J.-G."/>
        </authorList>
    </citation>
    <scope>NUCLEOTIDE SEQUENCE [LARGE SCALE GENOMIC DNA]</scope>
    <source>
        <strain evidence="3 4">MJM4426</strain>
    </source>
</reference>